<dbReference type="InterPro" id="IPR002575">
    <property type="entry name" value="Aminoglycoside_PTrfase"/>
</dbReference>
<accession>A0A386ZGJ5</accession>
<evidence type="ECO:0000313" key="3">
    <source>
        <dbReference type="Proteomes" id="UP000267164"/>
    </source>
</evidence>
<dbReference type="KEGG" id="nyu:D7D52_19415"/>
<dbReference type="PANTHER" id="PTHR21310">
    <property type="entry name" value="AMINOGLYCOSIDE PHOSPHOTRANSFERASE-RELATED-RELATED"/>
    <property type="match status" value="1"/>
</dbReference>
<evidence type="ECO:0000313" key="2">
    <source>
        <dbReference type="EMBL" id="AYF75659.1"/>
    </source>
</evidence>
<dbReference type="SUPFAM" id="SSF56112">
    <property type="entry name" value="Protein kinase-like (PK-like)"/>
    <property type="match status" value="1"/>
</dbReference>
<proteinExistence type="predicted"/>
<sequence length="279" mass="30308">MAEHGVIPWLADVWPDHDWARAMLRKGCFHHVAVTGTAVARVSCHGTQPERLAREHAVLSALEGLALPVECPRPLSTVVDRGGYSGMLVSVVPGAERSDWGWEALGGGLGELMRQLHEVEIVVGEGVLPAPRSWCGGRGWPDIVEDQVIAGLVPEVARVARVVVEDLLAAEADAQFGFVHGDFGPHNVLWSDEGVSGVIDFDHCCIGDPAMDLASLISFFRGRRCRHPHQRSLPARPRSPASSELPAAAGCRRRACWRQPVAAARARKLQVSVWCWNTP</sequence>
<organism evidence="2 3">
    <name type="scientific">Nocardia yunnanensis</name>
    <dbReference type="NCBI Taxonomy" id="2382165"/>
    <lineage>
        <taxon>Bacteria</taxon>
        <taxon>Bacillati</taxon>
        <taxon>Actinomycetota</taxon>
        <taxon>Actinomycetes</taxon>
        <taxon>Mycobacteriales</taxon>
        <taxon>Nocardiaceae</taxon>
        <taxon>Nocardia</taxon>
    </lineage>
</organism>
<gene>
    <name evidence="2" type="ORF">D7D52_19415</name>
</gene>
<keyword evidence="2" id="KW-0808">Transferase</keyword>
<evidence type="ECO:0000259" key="1">
    <source>
        <dbReference type="Pfam" id="PF01636"/>
    </source>
</evidence>
<keyword evidence="3" id="KW-1185">Reference proteome</keyword>
<dbReference type="AlphaFoldDB" id="A0A386ZGJ5"/>
<dbReference type="Proteomes" id="UP000267164">
    <property type="component" value="Chromosome"/>
</dbReference>
<dbReference type="OrthoDB" id="9797603at2"/>
<dbReference type="EMBL" id="CP032568">
    <property type="protein sequence ID" value="AYF75659.1"/>
    <property type="molecule type" value="Genomic_DNA"/>
</dbReference>
<dbReference type="GO" id="GO:0016740">
    <property type="term" value="F:transferase activity"/>
    <property type="evidence" value="ECO:0007669"/>
    <property type="project" value="UniProtKB-KW"/>
</dbReference>
<name>A0A386ZGJ5_9NOCA</name>
<dbReference type="Gene3D" id="3.90.1200.10">
    <property type="match status" value="1"/>
</dbReference>
<protein>
    <submittedName>
        <fullName evidence="2">Aminoglycoside phosphotransferase family protein</fullName>
    </submittedName>
</protein>
<feature type="domain" description="Aminoglycoside phosphotransferase" evidence="1">
    <location>
        <begin position="35"/>
        <end position="222"/>
    </location>
</feature>
<dbReference type="InterPro" id="IPR011009">
    <property type="entry name" value="Kinase-like_dom_sf"/>
</dbReference>
<dbReference type="Pfam" id="PF01636">
    <property type="entry name" value="APH"/>
    <property type="match status" value="1"/>
</dbReference>
<reference evidence="2 3" key="1">
    <citation type="submission" date="2018-09" db="EMBL/GenBank/DDBJ databases">
        <title>Nocardia yunnanensis sp. nov., an actinomycete isolated from a soil sample.</title>
        <authorList>
            <person name="Zhang J."/>
        </authorList>
    </citation>
    <scope>NUCLEOTIDE SEQUENCE [LARGE SCALE GENOMIC DNA]</scope>
    <source>
        <strain evidence="2 3">CFHS0054</strain>
    </source>
</reference>
<dbReference type="InterPro" id="IPR051678">
    <property type="entry name" value="AGP_Transferase"/>
</dbReference>